<dbReference type="Pfam" id="PF13628">
    <property type="entry name" value="DUF4142"/>
    <property type="match status" value="1"/>
</dbReference>
<dbReference type="PANTHER" id="PTHR38593">
    <property type="entry name" value="BLR2558 PROTEIN"/>
    <property type="match status" value="1"/>
</dbReference>
<accession>A0A3P3WCG6</accession>
<evidence type="ECO:0000256" key="1">
    <source>
        <dbReference type="SAM" id="SignalP"/>
    </source>
</evidence>
<keyword evidence="1" id="KW-0732">Signal</keyword>
<evidence type="ECO:0000313" key="4">
    <source>
        <dbReference type="Proteomes" id="UP000271937"/>
    </source>
</evidence>
<dbReference type="OrthoDB" id="883203at2"/>
<protein>
    <submittedName>
        <fullName evidence="3">DUF4142 domain-containing protein</fullName>
    </submittedName>
</protein>
<dbReference type="SUPFAM" id="SSF47240">
    <property type="entry name" value="Ferritin-like"/>
    <property type="match status" value="1"/>
</dbReference>
<feature type="signal peptide" evidence="1">
    <location>
        <begin position="1"/>
        <end position="25"/>
    </location>
</feature>
<keyword evidence="4" id="KW-1185">Reference proteome</keyword>
<evidence type="ECO:0000313" key="3">
    <source>
        <dbReference type="EMBL" id="RRJ92855.1"/>
    </source>
</evidence>
<dbReference type="RefSeq" id="WP_125011896.1">
    <property type="nucleotide sequence ID" value="NZ_RQVR01000004.1"/>
</dbReference>
<dbReference type="EMBL" id="RQVR01000004">
    <property type="protein sequence ID" value="RRJ92855.1"/>
    <property type="molecule type" value="Genomic_DNA"/>
</dbReference>
<feature type="domain" description="DUF4142" evidence="2">
    <location>
        <begin position="64"/>
        <end position="192"/>
    </location>
</feature>
<dbReference type="Proteomes" id="UP000271937">
    <property type="component" value="Unassembled WGS sequence"/>
</dbReference>
<sequence>MKKVPFRKSLLATALFASIAFTSCKNETATVDSKEVAEEQNETAVENAKVVLNEAEDNSKVFIDLAEFELAQKELAVLAQKRAVSPDVKNLAKKIAEGHTASLKELSEATKERGISVPTTLTADGMSQVEALDKKKGQEFDVEYIDKAITSHRDAIQKYQGEASKVKDPEVKAWLDKKVVDLQGHFDMINNLISKSRK</sequence>
<reference evidence="3 4" key="1">
    <citation type="submission" date="2018-11" db="EMBL/GenBank/DDBJ databases">
        <title>Flavobacterium sp. nov., YIM 102600 draft genome.</title>
        <authorList>
            <person name="Li G."/>
            <person name="Jiang Y."/>
        </authorList>
    </citation>
    <scope>NUCLEOTIDE SEQUENCE [LARGE SCALE GENOMIC DNA]</scope>
    <source>
        <strain evidence="3 4">YIM 102600</strain>
    </source>
</reference>
<dbReference type="Gene3D" id="1.20.1260.10">
    <property type="match status" value="1"/>
</dbReference>
<dbReference type="AlphaFoldDB" id="A0A3P3WCG6"/>
<dbReference type="InterPro" id="IPR012347">
    <property type="entry name" value="Ferritin-like"/>
</dbReference>
<dbReference type="InterPro" id="IPR025419">
    <property type="entry name" value="DUF4142"/>
</dbReference>
<organism evidence="3 4">
    <name type="scientific">Flavobacterium macacae</name>
    <dbReference type="NCBI Taxonomy" id="2488993"/>
    <lineage>
        <taxon>Bacteria</taxon>
        <taxon>Pseudomonadati</taxon>
        <taxon>Bacteroidota</taxon>
        <taxon>Flavobacteriia</taxon>
        <taxon>Flavobacteriales</taxon>
        <taxon>Flavobacteriaceae</taxon>
        <taxon>Flavobacterium</taxon>
    </lineage>
</organism>
<comment type="caution">
    <text evidence="3">The sequence shown here is derived from an EMBL/GenBank/DDBJ whole genome shotgun (WGS) entry which is preliminary data.</text>
</comment>
<name>A0A3P3WCG6_9FLAO</name>
<feature type="chain" id="PRO_5018295911" evidence="1">
    <location>
        <begin position="26"/>
        <end position="198"/>
    </location>
</feature>
<evidence type="ECO:0000259" key="2">
    <source>
        <dbReference type="Pfam" id="PF13628"/>
    </source>
</evidence>
<gene>
    <name evidence="3" type="ORF">EG849_04500</name>
</gene>
<proteinExistence type="predicted"/>
<dbReference type="PANTHER" id="PTHR38593:SF1">
    <property type="entry name" value="BLR2558 PROTEIN"/>
    <property type="match status" value="1"/>
</dbReference>
<dbReference type="PROSITE" id="PS51257">
    <property type="entry name" value="PROKAR_LIPOPROTEIN"/>
    <property type="match status" value="1"/>
</dbReference>
<dbReference type="InterPro" id="IPR009078">
    <property type="entry name" value="Ferritin-like_SF"/>
</dbReference>